<dbReference type="Proteomes" id="UP000238176">
    <property type="component" value="Unassembled WGS sequence"/>
</dbReference>
<dbReference type="AlphaFoldDB" id="A0A2T0UHM7"/>
<keyword evidence="1" id="KW-0472">Membrane</keyword>
<dbReference type="SUPFAM" id="SSF141571">
    <property type="entry name" value="Pentapeptide repeat-like"/>
    <property type="match status" value="1"/>
</dbReference>
<evidence type="ECO:0000313" key="2">
    <source>
        <dbReference type="EMBL" id="PRY57384.1"/>
    </source>
</evidence>
<dbReference type="InterPro" id="IPR001646">
    <property type="entry name" value="5peptide_repeat"/>
</dbReference>
<comment type="caution">
    <text evidence="2">The sequence shown here is derived from an EMBL/GenBank/DDBJ whole genome shotgun (WGS) entry which is preliminary data.</text>
</comment>
<protein>
    <submittedName>
        <fullName evidence="2">Pentapeptide repeat protein</fullName>
    </submittedName>
</protein>
<reference evidence="2 3" key="1">
    <citation type="submission" date="2018-03" db="EMBL/GenBank/DDBJ databases">
        <title>Genomic Encyclopedia of Type Strains, Phase III (KMG-III): the genomes of soil and plant-associated and newly described type strains.</title>
        <authorList>
            <person name="Whitman W."/>
        </authorList>
    </citation>
    <scope>NUCLEOTIDE SEQUENCE [LARGE SCALE GENOMIC DNA]</scope>
    <source>
        <strain evidence="2 3">CGMCC 4.7067</strain>
    </source>
</reference>
<evidence type="ECO:0000256" key="1">
    <source>
        <dbReference type="SAM" id="Phobius"/>
    </source>
</evidence>
<proteinExistence type="predicted"/>
<keyword evidence="1" id="KW-0812">Transmembrane</keyword>
<accession>A0A2T0UHM7</accession>
<gene>
    <name evidence="2" type="ORF">B0I28_107232</name>
</gene>
<dbReference type="EMBL" id="PVTJ01000007">
    <property type="protein sequence ID" value="PRY57384.1"/>
    <property type="molecule type" value="Genomic_DNA"/>
</dbReference>
<dbReference type="Gene3D" id="2.160.20.80">
    <property type="entry name" value="E3 ubiquitin-protein ligase SopA"/>
    <property type="match status" value="1"/>
</dbReference>
<feature type="transmembrane region" description="Helical" evidence="1">
    <location>
        <begin position="20"/>
        <end position="40"/>
    </location>
</feature>
<name>A0A2T0UHM7_9ACTN</name>
<dbReference type="OrthoDB" id="8440251at2"/>
<dbReference type="RefSeq" id="WP_106365375.1">
    <property type="nucleotide sequence ID" value="NZ_PVTJ01000007.1"/>
</dbReference>
<dbReference type="Pfam" id="PF00805">
    <property type="entry name" value="Pentapeptide"/>
    <property type="match status" value="1"/>
</dbReference>
<keyword evidence="3" id="KW-1185">Reference proteome</keyword>
<keyword evidence="1" id="KW-1133">Transmembrane helix</keyword>
<organism evidence="2 3">
    <name type="scientific">Glycomyces artemisiae</name>
    <dbReference type="NCBI Taxonomy" id="1076443"/>
    <lineage>
        <taxon>Bacteria</taxon>
        <taxon>Bacillati</taxon>
        <taxon>Actinomycetota</taxon>
        <taxon>Actinomycetes</taxon>
        <taxon>Glycomycetales</taxon>
        <taxon>Glycomycetaceae</taxon>
        <taxon>Glycomyces</taxon>
    </lineage>
</organism>
<feature type="transmembrane region" description="Helical" evidence="1">
    <location>
        <begin position="70"/>
        <end position="87"/>
    </location>
</feature>
<evidence type="ECO:0000313" key="3">
    <source>
        <dbReference type="Proteomes" id="UP000238176"/>
    </source>
</evidence>
<sequence>MPPQVTPADPPEPLKPIPKWTAVVAVAVILAAIFTSYLILSAPIPQDTAHQSVTTQLELARLRAEARRNALATGAGFVAIGALLLALRRQNHAERQQRVHEVATANAEDDALQRRITDARIRAVEQLGSDSPSVRIGGLHNLERIGEQHEHLRQIVLDEICSYLRLPFDLTPAASETRLPANQFEPMGPAPAEPKHDNAEREVRLIAQEILQRHLNPKLGKDRYWTHTRINLRNAHLDLIDFSECRLVSADFTEATFSGDTKFYRAVFSGFTNFSRATFSGRADFEQASFSDFVFFVLATFNAVLILDNAIFKKDAHFTGVVFSRAAHVTNADIPIGRSLRPARFNQRLFAGRADLTGLIENQSVFLKEGLYHRLPEGWRLEPSRDDPEWGWLTNLPEGQAPTE</sequence>